<evidence type="ECO:0000313" key="1">
    <source>
        <dbReference type="EMBL" id="KAF3859958.1"/>
    </source>
</evidence>
<comment type="caution">
    <text evidence="1">The sequence shown here is derived from an EMBL/GenBank/DDBJ whole genome shotgun (WGS) entry which is preliminary data.</text>
</comment>
<gene>
    <name evidence="1" type="ORF">F7725_000213</name>
</gene>
<organism evidence="1 2">
    <name type="scientific">Dissostichus mawsoni</name>
    <name type="common">Antarctic cod</name>
    <dbReference type="NCBI Taxonomy" id="36200"/>
    <lineage>
        <taxon>Eukaryota</taxon>
        <taxon>Metazoa</taxon>
        <taxon>Chordata</taxon>
        <taxon>Craniata</taxon>
        <taxon>Vertebrata</taxon>
        <taxon>Euteleostomi</taxon>
        <taxon>Actinopterygii</taxon>
        <taxon>Neopterygii</taxon>
        <taxon>Teleostei</taxon>
        <taxon>Neoteleostei</taxon>
        <taxon>Acanthomorphata</taxon>
        <taxon>Eupercaria</taxon>
        <taxon>Perciformes</taxon>
        <taxon>Notothenioidei</taxon>
        <taxon>Nototheniidae</taxon>
        <taxon>Dissostichus</taxon>
    </lineage>
</organism>
<evidence type="ECO:0000313" key="2">
    <source>
        <dbReference type="Proteomes" id="UP000518266"/>
    </source>
</evidence>
<reference evidence="1 2" key="1">
    <citation type="submission" date="2020-03" db="EMBL/GenBank/DDBJ databases">
        <title>Dissostichus mawsoni Genome sequencing and assembly.</title>
        <authorList>
            <person name="Park H."/>
        </authorList>
    </citation>
    <scope>NUCLEOTIDE SEQUENCE [LARGE SCALE GENOMIC DNA]</scope>
    <source>
        <strain evidence="1">DM0001</strain>
        <tissue evidence="1">Muscle</tissue>
    </source>
</reference>
<proteinExistence type="predicted"/>
<protein>
    <submittedName>
        <fullName evidence="1">Uncharacterized protein</fullName>
    </submittedName>
</protein>
<accession>A0A7J5ZHT2</accession>
<keyword evidence="2" id="KW-1185">Reference proteome</keyword>
<name>A0A7J5ZHT2_DISMA</name>
<feature type="non-terminal residue" evidence="1">
    <location>
        <position position="94"/>
    </location>
</feature>
<dbReference type="EMBL" id="JAAKFY010000002">
    <property type="protein sequence ID" value="KAF3859958.1"/>
    <property type="molecule type" value="Genomic_DNA"/>
</dbReference>
<dbReference type="Proteomes" id="UP000518266">
    <property type="component" value="Unassembled WGS sequence"/>
</dbReference>
<sequence length="94" mass="10165">MHAVVLMAHQPGHVRRLVDSILDAVLTVSPNRQYLGIFSPQSSLTCVDAGSQLQPLVGHVRDGDLPDGGHQVQRHLGDLISVSVPIPLRQTAHH</sequence>
<dbReference type="AlphaFoldDB" id="A0A7J5ZHT2"/>